<dbReference type="OrthoDB" id="381307at2759"/>
<dbReference type="Pfam" id="PF05795">
    <property type="entry name" value="Plasmodium_Vir"/>
    <property type="match status" value="1"/>
</dbReference>
<feature type="region of interest" description="Disordered" evidence="1">
    <location>
        <begin position="343"/>
        <end position="395"/>
    </location>
</feature>
<evidence type="ECO:0000313" key="4">
    <source>
        <dbReference type="Proteomes" id="UP000195521"/>
    </source>
</evidence>
<reference evidence="4" key="1">
    <citation type="submission" date="2017-04" db="EMBL/GenBank/DDBJ databases">
        <title>Plasmodium gonderi genome.</title>
        <authorList>
            <person name="Arisue N."/>
            <person name="Honma H."/>
            <person name="Kawai S."/>
            <person name="Tougan T."/>
            <person name="Tanabe K."/>
            <person name="Horii T."/>
        </authorList>
    </citation>
    <scope>NUCLEOTIDE SEQUENCE [LARGE SCALE GENOMIC DNA]</scope>
    <source>
        <strain evidence="4">ATCC 30045</strain>
    </source>
</reference>
<dbReference type="GeneID" id="39748739"/>
<dbReference type="AlphaFoldDB" id="A0A1Y1JLB7"/>
<dbReference type="InterPro" id="IPR016024">
    <property type="entry name" value="ARM-type_fold"/>
</dbReference>
<organism evidence="3 4">
    <name type="scientific">Plasmodium gonderi</name>
    <dbReference type="NCBI Taxonomy" id="77519"/>
    <lineage>
        <taxon>Eukaryota</taxon>
        <taxon>Sar</taxon>
        <taxon>Alveolata</taxon>
        <taxon>Apicomplexa</taxon>
        <taxon>Aconoidasida</taxon>
        <taxon>Haemosporida</taxon>
        <taxon>Plasmodiidae</taxon>
        <taxon>Plasmodium</taxon>
        <taxon>Plasmodium (Plasmodium)</taxon>
    </lineage>
</organism>
<gene>
    <name evidence="3" type="ORF">PGO_114610</name>
</gene>
<name>A0A1Y1JLB7_PLAGO</name>
<protein>
    <submittedName>
        <fullName evidence="3">Variable surface protein</fullName>
    </submittedName>
</protein>
<dbReference type="InterPro" id="IPR008780">
    <property type="entry name" value="Plasmodium_Vir"/>
</dbReference>
<feature type="compositionally biased region" description="Low complexity" evidence="1">
    <location>
        <begin position="381"/>
        <end position="395"/>
    </location>
</feature>
<feature type="compositionally biased region" description="Acidic residues" evidence="1">
    <location>
        <begin position="351"/>
        <end position="378"/>
    </location>
</feature>
<keyword evidence="2" id="KW-1133">Transmembrane helix</keyword>
<evidence type="ECO:0000256" key="2">
    <source>
        <dbReference type="SAM" id="Phobius"/>
    </source>
</evidence>
<keyword evidence="2" id="KW-0812">Transmembrane</keyword>
<accession>A0A1Y1JLB7</accession>
<keyword evidence="4" id="KW-1185">Reference proteome</keyword>
<evidence type="ECO:0000313" key="3">
    <source>
        <dbReference type="EMBL" id="GAW82007.1"/>
    </source>
</evidence>
<feature type="transmembrane region" description="Helical" evidence="2">
    <location>
        <begin position="300"/>
        <end position="323"/>
    </location>
</feature>
<keyword evidence="2" id="KW-0472">Membrane</keyword>
<evidence type="ECO:0000256" key="1">
    <source>
        <dbReference type="SAM" id="MobiDB-lite"/>
    </source>
</evidence>
<proteinExistence type="predicted"/>
<dbReference type="RefSeq" id="XP_028544596.1">
    <property type="nucleotide sequence ID" value="XM_028688795.1"/>
</dbReference>
<dbReference type="SUPFAM" id="SSF48371">
    <property type="entry name" value="ARM repeat"/>
    <property type="match status" value="1"/>
</dbReference>
<dbReference type="EMBL" id="BDQF01000012">
    <property type="protein sequence ID" value="GAW82007.1"/>
    <property type="molecule type" value="Genomic_DNA"/>
</dbReference>
<comment type="caution">
    <text evidence="3">The sequence shown here is derived from an EMBL/GenBank/DDBJ whole genome shotgun (WGS) entry which is preliminary data.</text>
</comment>
<sequence length="395" mass="45693">MEKDSKYHHLPSYVYYDKLNDDIVEDDENAYWNSIESSFEETPWIRDVFFKLERNLTEINESRAEDNLSKKHCYDLNYWLYEQVYANLNNNENDENFYKIIDGLQDAWSDINKDKFPNENNLCYPDKTLTDMHYLKDVKHLFDFIEDFSTIKSEAIKDTNSACYKYIDHLKEKVPLYYEWSGICTMEEENICTKYIDEYPKYNPKNVLQNLSVASLAFSSIFNECYQNIINLFSEAEKIPPRTELKHRNITGQPDSSIVKVGGRVLAESGSDTSQPGNMLIGINALATSVFTVLKQFNSYVLRMVAPLSVSLLSLFLFIYVLYKFTPIGKSILYTHGRIKSKLSQNTNDDKNDDDDDDGDDDDDDDDDDDGDDDDDDDSSMKSSSESLDSLKSLS</sequence>
<dbReference type="OMA" id="WLYEQVY"/>
<dbReference type="Proteomes" id="UP000195521">
    <property type="component" value="Unassembled WGS sequence"/>
</dbReference>